<evidence type="ECO:0000256" key="8">
    <source>
        <dbReference type="ARBA" id="ARBA00022902"/>
    </source>
</evidence>
<dbReference type="Gene3D" id="3.40.50.150">
    <property type="entry name" value="Vaccinia Virus protein VP39"/>
    <property type="match status" value="1"/>
</dbReference>
<dbReference type="Pfam" id="PF12533">
    <property type="entry name" value="Neuro_bHLH"/>
    <property type="match status" value="1"/>
</dbReference>
<evidence type="ECO:0000256" key="10">
    <source>
        <dbReference type="ARBA" id="ARBA00023125"/>
    </source>
</evidence>
<feature type="compositionally biased region" description="Basic and acidic residues" evidence="13">
    <location>
        <begin position="297"/>
        <end position="313"/>
    </location>
</feature>
<organism evidence="15 16">
    <name type="scientific">Scophthalmus maximus</name>
    <name type="common">Turbot</name>
    <name type="synonym">Psetta maxima</name>
    <dbReference type="NCBI Taxonomy" id="52904"/>
    <lineage>
        <taxon>Eukaryota</taxon>
        <taxon>Metazoa</taxon>
        <taxon>Chordata</taxon>
        <taxon>Craniata</taxon>
        <taxon>Vertebrata</taxon>
        <taxon>Euteleostomi</taxon>
        <taxon>Actinopterygii</taxon>
        <taxon>Neopterygii</taxon>
        <taxon>Teleostei</taxon>
        <taxon>Neoteleostei</taxon>
        <taxon>Acanthomorphata</taxon>
        <taxon>Carangaria</taxon>
        <taxon>Pleuronectiformes</taxon>
        <taxon>Pleuronectoidei</taxon>
        <taxon>Scophthalmidae</taxon>
        <taxon>Scophthalmus</taxon>
    </lineage>
</organism>
<keyword evidence="12" id="KW-0539">Nucleus</keyword>
<dbReference type="InterPro" id="IPR011598">
    <property type="entry name" value="bHLH_dom"/>
</dbReference>
<evidence type="ECO:0000259" key="14">
    <source>
        <dbReference type="PROSITE" id="PS50888"/>
    </source>
</evidence>
<reference evidence="15 16" key="1">
    <citation type="submission" date="2019-06" db="EMBL/GenBank/DDBJ databases">
        <title>Draft genomes of female and male turbot (Scophthalmus maximus).</title>
        <authorList>
            <person name="Xu H."/>
            <person name="Xu X.-W."/>
            <person name="Shao C."/>
            <person name="Chen S."/>
        </authorList>
    </citation>
    <scope>NUCLEOTIDE SEQUENCE [LARGE SCALE GENOMIC DNA]</scope>
    <source>
        <strain evidence="15">Ysfricsl-2016a</strain>
        <tissue evidence="15">Blood</tissue>
    </source>
</reference>
<evidence type="ECO:0000256" key="3">
    <source>
        <dbReference type="ARBA" id="ARBA00022473"/>
    </source>
</evidence>
<dbReference type="AlphaFoldDB" id="A0A6A4S4R2"/>
<dbReference type="GO" id="GO:0004603">
    <property type="term" value="F:phenylethanolamine N-methyltransferase activity"/>
    <property type="evidence" value="ECO:0007669"/>
    <property type="project" value="TreeGrafter"/>
</dbReference>
<accession>A0A6A4S4R2</accession>
<dbReference type="GO" id="GO:0046983">
    <property type="term" value="F:protein dimerization activity"/>
    <property type="evidence" value="ECO:0007669"/>
    <property type="project" value="InterPro"/>
</dbReference>
<evidence type="ECO:0000256" key="1">
    <source>
        <dbReference type="ARBA" id="ARBA00007996"/>
    </source>
</evidence>
<keyword evidence="9" id="KW-0805">Transcription regulation</keyword>
<evidence type="ECO:0000256" key="6">
    <source>
        <dbReference type="ARBA" id="ARBA00022691"/>
    </source>
</evidence>
<dbReference type="FunFam" id="4.10.280.10:FF:000006">
    <property type="entry name" value="Neurogenic differentiation factor"/>
    <property type="match status" value="1"/>
</dbReference>
<feature type="domain" description="BHLH" evidence="14">
    <location>
        <begin position="377"/>
        <end position="429"/>
    </location>
</feature>
<keyword evidence="5" id="KW-0808">Transferase</keyword>
<dbReference type="InterPro" id="IPR022575">
    <property type="entry name" value="NeuroD_DUF"/>
</dbReference>
<keyword evidence="3" id="KW-0217">Developmental protein</keyword>
<dbReference type="PANTHER" id="PTHR10867">
    <property type="entry name" value="NNMT/PNMT/TEMT FAMILY MEMBER"/>
    <property type="match status" value="1"/>
</dbReference>
<feature type="region of interest" description="Disordered" evidence="13">
    <location>
        <begin position="290"/>
        <end position="384"/>
    </location>
</feature>
<dbReference type="SUPFAM" id="SSF47459">
    <property type="entry name" value="HLH, helix-loop-helix DNA-binding domain"/>
    <property type="match status" value="1"/>
</dbReference>
<dbReference type="GO" id="GO:0003677">
    <property type="term" value="F:DNA binding"/>
    <property type="evidence" value="ECO:0007669"/>
    <property type="project" value="UniProtKB-KW"/>
</dbReference>
<evidence type="ECO:0000256" key="11">
    <source>
        <dbReference type="ARBA" id="ARBA00023163"/>
    </source>
</evidence>
<evidence type="ECO:0000256" key="5">
    <source>
        <dbReference type="ARBA" id="ARBA00022679"/>
    </source>
</evidence>
<keyword evidence="7" id="KW-0221">Differentiation</keyword>
<dbReference type="SUPFAM" id="SSF53335">
    <property type="entry name" value="S-adenosyl-L-methionine-dependent methyltransferases"/>
    <property type="match status" value="1"/>
</dbReference>
<evidence type="ECO:0000256" key="9">
    <source>
        <dbReference type="ARBA" id="ARBA00023015"/>
    </source>
</evidence>
<dbReference type="PROSITE" id="PS51681">
    <property type="entry name" value="SAM_MT_NNMT_PNMT_TEMT"/>
    <property type="match status" value="1"/>
</dbReference>
<dbReference type="EMBL" id="VEVO01000020">
    <property type="protein sequence ID" value="KAF0025494.1"/>
    <property type="molecule type" value="Genomic_DNA"/>
</dbReference>
<feature type="compositionally biased region" description="Basic residues" evidence="13">
    <location>
        <begin position="357"/>
        <end position="382"/>
    </location>
</feature>
<dbReference type="InterPro" id="IPR000940">
    <property type="entry name" value="NNMT_TEMT_trans"/>
</dbReference>
<evidence type="ECO:0000313" key="16">
    <source>
        <dbReference type="Proteomes" id="UP000438429"/>
    </source>
</evidence>
<evidence type="ECO:0000256" key="4">
    <source>
        <dbReference type="ARBA" id="ARBA00022603"/>
    </source>
</evidence>
<comment type="similarity">
    <text evidence="1">Belongs to the class I-like SAM-binding methyltransferase superfamily. NNMT/PNMT/TEMT family.</text>
</comment>
<dbReference type="Pfam" id="PF01234">
    <property type="entry name" value="NNMT_PNMT_TEMT"/>
    <property type="match status" value="1"/>
</dbReference>
<comment type="caution">
    <text evidence="15">The sequence shown here is derived from an EMBL/GenBank/DDBJ whole genome shotgun (WGS) entry which is preliminary data.</text>
</comment>
<dbReference type="PROSITE" id="PS50888">
    <property type="entry name" value="BHLH"/>
    <property type="match status" value="1"/>
</dbReference>
<evidence type="ECO:0000313" key="15">
    <source>
        <dbReference type="EMBL" id="KAF0025494.1"/>
    </source>
</evidence>
<dbReference type="InterPro" id="IPR036638">
    <property type="entry name" value="HLH_DNA-bd_sf"/>
</dbReference>
<proteinExistence type="inferred from homology"/>
<evidence type="ECO:0000256" key="7">
    <source>
        <dbReference type="ARBA" id="ARBA00022782"/>
    </source>
</evidence>
<protein>
    <recommendedName>
        <fullName evidence="14">BHLH domain-containing protein</fullName>
    </recommendedName>
</protein>
<dbReference type="GO" id="GO:0007399">
    <property type="term" value="P:nervous system development"/>
    <property type="evidence" value="ECO:0007669"/>
    <property type="project" value="UniProtKB-KW"/>
</dbReference>
<dbReference type="Pfam" id="PF00010">
    <property type="entry name" value="HLH"/>
    <property type="match status" value="1"/>
</dbReference>
<dbReference type="PANTHER" id="PTHR10867:SF18">
    <property type="entry name" value="PHENYLETHANOLAMINE N-METHYLTRANSFERASE"/>
    <property type="match status" value="1"/>
</dbReference>
<name>A0A6A4S4R2_SCOMX</name>
<comment type="subunit">
    <text evidence="2">Efficient DNA binding requires dimerization with another bHLH protein.</text>
</comment>
<dbReference type="InterPro" id="IPR029063">
    <property type="entry name" value="SAM-dependent_MTases_sf"/>
</dbReference>
<feature type="compositionally biased region" description="Acidic residues" evidence="13">
    <location>
        <begin position="332"/>
        <end position="352"/>
    </location>
</feature>
<keyword evidence="4" id="KW-0489">Methyltransferase</keyword>
<dbReference type="FunFam" id="3.40.50.150:FF:000065">
    <property type="entry name" value="Phenylethanolamine N-methyltransferase"/>
    <property type="match status" value="1"/>
</dbReference>
<feature type="region of interest" description="Disordered" evidence="13">
    <location>
        <begin position="531"/>
        <end position="618"/>
    </location>
</feature>
<dbReference type="Gene3D" id="4.10.280.10">
    <property type="entry name" value="Helix-loop-helix DNA-binding domain"/>
    <property type="match status" value="1"/>
</dbReference>
<keyword evidence="10" id="KW-0238">DNA-binding</keyword>
<keyword evidence="8" id="KW-0524">Neurogenesis</keyword>
<gene>
    <name evidence="15" type="ORF">F2P81_022375</name>
</gene>
<evidence type="ECO:0000256" key="2">
    <source>
        <dbReference type="ARBA" id="ARBA00011571"/>
    </source>
</evidence>
<dbReference type="GO" id="GO:0030154">
    <property type="term" value="P:cell differentiation"/>
    <property type="evidence" value="ECO:0007669"/>
    <property type="project" value="UniProtKB-KW"/>
</dbReference>
<evidence type="ECO:0000256" key="12">
    <source>
        <dbReference type="ARBA" id="ARBA00023242"/>
    </source>
</evidence>
<dbReference type="GO" id="GO:0005829">
    <property type="term" value="C:cytosol"/>
    <property type="evidence" value="ECO:0007669"/>
    <property type="project" value="TreeGrafter"/>
</dbReference>
<keyword evidence="11" id="KW-0804">Transcription</keyword>
<sequence>MAACYQGFDPAAYLQYNYTPPRADFERTDSIVPWKLACLHRAFTEGDVSGELLVDIGSGPTLYQVLSGCEIFKKVLLTDFLEVNRQELRRWLQDEESCNLDWTPYLQHVCKLEGRRPSAWTEKAAKLRQVVMGILPIDVHRPQPLASDALPSAGADCLVSCFCLESVSPDLAAFTRALGHIGRLLRPGGHLLLIGALGESYYFGGPGVRIPVVPLNEEQLGDRWRVPLPQGEASLCECGRMSITGSHVMALANDVPAIWAWHQSWLLATMLSRLFSEVLPDVQRLAADWAEDDESEDGKVKDDEHEHEAGCHLEDDELDGPLEGSSRTESEMAGDDDDDEDDEAEEECGDENGGDKPKKRGPKKRKMTPARVQRSKVRRMKANARERTRMHDLNSALDNLRKVVPCYSKTQKLSKIETLRLAKNYILALGEILRNGKRPDVVAYVQMLCKGLSQPTTNLVAGCLQLNTRNFLTEPCSDGARFHMPSSPFSVHPYSYRCSRLSSPHYQPGSSALNMRGHSYGAGYEGVYPPGGTSPDYSSPDYEGQHSPPVCLNGGLSAGRQQESSETDRNYHYSMHYSGLSTSRPGHSLPFGPSGARSGGAHSENIPPFQDAHLHHDRAPPYEDLNAFFHN</sequence>
<keyword evidence="6" id="KW-0949">S-adenosyl-L-methionine</keyword>
<dbReference type="GO" id="GO:0032259">
    <property type="term" value="P:methylation"/>
    <property type="evidence" value="ECO:0007669"/>
    <property type="project" value="UniProtKB-KW"/>
</dbReference>
<evidence type="ECO:0000256" key="13">
    <source>
        <dbReference type="SAM" id="MobiDB-lite"/>
    </source>
</evidence>
<dbReference type="SMART" id="SM00353">
    <property type="entry name" value="HLH"/>
    <property type="match status" value="1"/>
</dbReference>
<dbReference type="Proteomes" id="UP000438429">
    <property type="component" value="Unassembled WGS sequence"/>
</dbReference>